<dbReference type="InterPro" id="IPR010131">
    <property type="entry name" value="MdtP/NodT-like"/>
</dbReference>
<dbReference type="PANTHER" id="PTHR30203:SF29">
    <property type="entry name" value="PROTEIN CYAE"/>
    <property type="match status" value="1"/>
</dbReference>
<keyword evidence="2" id="KW-0472">Membrane</keyword>
<evidence type="ECO:0000256" key="1">
    <source>
        <dbReference type="ARBA" id="ARBA00007613"/>
    </source>
</evidence>
<keyword evidence="2" id="KW-0449">Lipoprotein</keyword>
<dbReference type="GO" id="GO:0005886">
    <property type="term" value="C:plasma membrane"/>
    <property type="evidence" value="ECO:0007669"/>
    <property type="project" value="UniProtKB-SubCell"/>
</dbReference>
<dbReference type="PANTHER" id="PTHR30203">
    <property type="entry name" value="OUTER MEMBRANE CATION EFFLUX PROTEIN"/>
    <property type="match status" value="1"/>
</dbReference>
<name>A0A556AX82_9BURK</name>
<dbReference type="Gene3D" id="1.20.1600.10">
    <property type="entry name" value="Outer membrane efflux proteins (OEP)"/>
    <property type="match status" value="1"/>
</dbReference>
<keyword evidence="4" id="KW-1185">Reference proteome</keyword>
<dbReference type="Proteomes" id="UP000318405">
    <property type="component" value="Unassembled WGS sequence"/>
</dbReference>
<evidence type="ECO:0000313" key="4">
    <source>
        <dbReference type="Proteomes" id="UP000318405"/>
    </source>
</evidence>
<dbReference type="OrthoDB" id="9770517at2"/>
<dbReference type="AlphaFoldDB" id="A0A556AX82"/>
<comment type="similarity">
    <text evidence="1 2">Belongs to the outer membrane factor (OMF) (TC 1.B.17) family.</text>
</comment>
<dbReference type="GO" id="GO:0015562">
    <property type="term" value="F:efflux transmembrane transporter activity"/>
    <property type="evidence" value="ECO:0007669"/>
    <property type="project" value="InterPro"/>
</dbReference>
<protein>
    <submittedName>
        <fullName evidence="3">Efflux transporter outer membrane subunit</fullName>
    </submittedName>
</protein>
<dbReference type="EMBL" id="VLTJ01000008">
    <property type="protein sequence ID" value="TSH97549.1"/>
    <property type="molecule type" value="Genomic_DNA"/>
</dbReference>
<dbReference type="SUPFAM" id="SSF56954">
    <property type="entry name" value="Outer membrane efflux proteins (OEP)"/>
    <property type="match status" value="1"/>
</dbReference>
<keyword evidence="2" id="KW-1134">Transmembrane beta strand</keyword>
<accession>A0A556AX82</accession>
<dbReference type="Gene3D" id="2.20.200.10">
    <property type="entry name" value="Outer membrane efflux proteins (OEP)"/>
    <property type="match status" value="1"/>
</dbReference>
<comment type="subcellular location">
    <subcellularLocation>
        <location evidence="2">Cell membrane</location>
        <topology evidence="2">Lipid-anchor</topology>
    </subcellularLocation>
</comment>
<proteinExistence type="inferred from homology"/>
<keyword evidence="2" id="KW-0564">Palmitate</keyword>
<dbReference type="Pfam" id="PF02321">
    <property type="entry name" value="OEP"/>
    <property type="match status" value="2"/>
</dbReference>
<comment type="caution">
    <text evidence="3">The sequence shown here is derived from an EMBL/GenBank/DDBJ whole genome shotgun (WGS) entry which is preliminary data.</text>
</comment>
<organism evidence="3 4">
    <name type="scientific">Verticiella sediminum</name>
    <dbReference type="NCBI Taxonomy" id="1247510"/>
    <lineage>
        <taxon>Bacteria</taxon>
        <taxon>Pseudomonadati</taxon>
        <taxon>Pseudomonadota</taxon>
        <taxon>Betaproteobacteria</taxon>
        <taxon>Burkholderiales</taxon>
        <taxon>Alcaligenaceae</taxon>
        <taxon>Verticiella</taxon>
    </lineage>
</organism>
<reference evidence="3 4" key="1">
    <citation type="submission" date="2019-07" db="EMBL/GenBank/DDBJ databases">
        <title>Qingshengfaniella alkalisoli gen. nov., sp. nov., isolated from saline soil.</title>
        <authorList>
            <person name="Xu L."/>
            <person name="Huang X.-X."/>
            <person name="Sun J.-Q."/>
        </authorList>
    </citation>
    <scope>NUCLEOTIDE SEQUENCE [LARGE SCALE GENOMIC DNA]</scope>
    <source>
        <strain evidence="3 4">DSM 27279</strain>
    </source>
</reference>
<dbReference type="InterPro" id="IPR003423">
    <property type="entry name" value="OMP_efflux"/>
</dbReference>
<evidence type="ECO:0000256" key="2">
    <source>
        <dbReference type="RuleBase" id="RU362097"/>
    </source>
</evidence>
<gene>
    <name evidence="3" type="ORF">FOZ76_05125</name>
</gene>
<dbReference type="NCBIfam" id="TIGR01845">
    <property type="entry name" value="outer_NodT"/>
    <property type="match status" value="1"/>
</dbReference>
<evidence type="ECO:0000313" key="3">
    <source>
        <dbReference type="EMBL" id="TSH97549.1"/>
    </source>
</evidence>
<keyword evidence="2" id="KW-0812">Transmembrane</keyword>
<sequence>MFQPHSVHPAASFEVSWPRRPGERRARRASLLPAAAALMFMAGCASLPPASHSPAATDSIADRWHAPLPPGGQWEDLRRWWSTFDDPTLLSLIDAAQTVSPTIAQAGAAIADARAQWVAHGAALQPSLDVNARSGRGRVDLDDPTGTVSSIGLMASWELDLFGGNRAGQRGAQARLTASRANWHAARVAVAAEVAMSYSRLRACEALLLQVQQDEQSRAQTSRLTALAADAGLESRVTADLASASAAQGTTVRIQQQARCDLWIKALVALSARDERDLRRAFVERTALLPGPAAIQIAAVPAQVLVQRPDIQAAEQEVVAASAGVAQADAQRLPRVSLTGSIGIQQLGMGGVRTDGRVWQIGPVAVTMPLFDGGRGRANAEAARVRHQAATTIYAGTLREAIQEVEGALVELQSATERRAAAQAAADGFSRSFLALQSRYQAGMASLLELEDARRSKVSAQRDLIGTDEQQVLAWITLYRALGGGWDADAMQRISAVSRASQQIKPVE</sequence>